<evidence type="ECO:0000256" key="3">
    <source>
        <dbReference type="SAM" id="MobiDB-lite"/>
    </source>
</evidence>
<comment type="caution">
    <text evidence="5">The sequence shown here is derived from an EMBL/GenBank/DDBJ whole genome shotgun (WGS) entry which is preliminary data.</text>
</comment>
<feature type="region of interest" description="Disordered" evidence="3">
    <location>
        <begin position="309"/>
        <end position="409"/>
    </location>
</feature>
<evidence type="ECO:0000313" key="6">
    <source>
        <dbReference type="Proteomes" id="UP000027734"/>
    </source>
</evidence>
<dbReference type="NCBIfam" id="NF041496">
    <property type="entry name" value="MobQ"/>
    <property type="match status" value="1"/>
</dbReference>
<dbReference type="EMBL" id="JAMC01000019">
    <property type="protein sequence ID" value="KEJ87761.1"/>
    <property type="molecule type" value="Genomic_DNA"/>
</dbReference>
<dbReference type="Pfam" id="PF03389">
    <property type="entry name" value="MobA_MobL"/>
    <property type="match status" value="1"/>
</dbReference>
<keyword evidence="2" id="KW-0184">Conjugation</keyword>
<dbReference type="InterPro" id="IPR005053">
    <property type="entry name" value="MobA_MobL"/>
</dbReference>
<dbReference type="AlphaFoldDB" id="A0A073IE30"/>
<sequence>MSEGPLRILSKPSQEAIMAIYHFDASVISRSKGRSATAAIAYRTAEVIKDHRTGEVHDYTRKSGVLHTEIIAPDNAPAWVHDRSSLWNGVEDAERRKDAQVAREVRVALPSELSTEQNADLVRAFVQEQFVARGMIADVALHAPGREGDQRNHHAHIMLTTRAVGPEGFGAKERDWNAKDLLVDWRGSWAEHVNDTLERCDIHERVDHRTLVAQRADALSMAHDAAERGDEAAQTEHMARAVELDRPALPGMSAGSWSMMRRGLSTPAAERWQEVKQIAAQAREIAAEFKDWARDWLERLVDGMQERAVADGPSMPQREPQTALEQFRAAQEAARGPQREAVTPQTPLEQLKAAQESRSYGVSDEVERHEEQARQDLQREDAERERAAEQERQAEKERAAEREGPTHER</sequence>
<feature type="domain" description="MobA/MobL protein" evidence="4">
    <location>
        <begin position="34"/>
        <end position="223"/>
    </location>
</feature>
<dbReference type="Proteomes" id="UP000027734">
    <property type="component" value="Unassembled WGS sequence"/>
</dbReference>
<dbReference type="RefSeq" id="WP_156023564.1">
    <property type="nucleotide sequence ID" value="NZ_JAMC01000019.1"/>
</dbReference>
<comment type="similarity">
    <text evidence="1">Belongs to the MobA/MobL family.</text>
</comment>
<evidence type="ECO:0000256" key="1">
    <source>
        <dbReference type="ARBA" id="ARBA00010873"/>
    </source>
</evidence>
<feature type="compositionally biased region" description="Basic and acidic residues" evidence="3">
    <location>
        <begin position="365"/>
        <end position="409"/>
    </location>
</feature>
<gene>
    <name evidence="5" type="ORF">DSW25_05190</name>
</gene>
<evidence type="ECO:0000259" key="4">
    <source>
        <dbReference type="Pfam" id="PF03389"/>
    </source>
</evidence>
<dbReference type="OrthoDB" id="1826980at2"/>
<accession>A0A073IE30</accession>
<dbReference type="Gene3D" id="3.30.930.30">
    <property type="match status" value="1"/>
</dbReference>
<evidence type="ECO:0000256" key="2">
    <source>
        <dbReference type="ARBA" id="ARBA00022971"/>
    </source>
</evidence>
<dbReference type="STRING" id="1300350.Z948_3567"/>
<protein>
    <recommendedName>
        <fullName evidence="4">MobA/MobL protein domain-containing protein</fullName>
    </recommendedName>
</protein>
<name>A0A073IE30_9RHOB</name>
<keyword evidence="6" id="KW-1185">Reference proteome</keyword>
<evidence type="ECO:0000313" key="5">
    <source>
        <dbReference type="EMBL" id="KEJ87761.1"/>
    </source>
</evidence>
<organism evidence="5 6">
    <name type="scientific">Sulfitobacter donghicola DSW-25 = KCTC 12864 = JCM 14565</name>
    <dbReference type="NCBI Taxonomy" id="1300350"/>
    <lineage>
        <taxon>Bacteria</taxon>
        <taxon>Pseudomonadati</taxon>
        <taxon>Pseudomonadota</taxon>
        <taxon>Alphaproteobacteria</taxon>
        <taxon>Rhodobacterales</taxon>
        <taxon>Roseobacteraceae</taxon>
        <taxon>Sulfitobacter</taxon>
    </lineage>
</organism>
<reference evidence="5 6" key="1">
    <citation type="submission" date="2014-01" db="EMBL/GenBank/DDBJ databases">
        <title>Sulfitobacter donghicola JCM 14565 Genome Sequencing.</title>
        <authorList>
            <person name="Lai Q."/>
            <person name="Hong Z."/>
        </authorList>
    </citation>
    <scope>NUCLEOTIDE SEQUENCE [LARGE SCALE GENOMIC DNA]</scope>
    <source>
        <strain evidence="5 6">JCM 14565</strain>
    </source>
</reference>
<proteinExistence type="inferred from homology"/>
<dbReference type="eggNOG" id="COG0507">
    <property type="taxonomic scope" value="Bacteria"/>
</dbReference>